<dbReference type="VEuPathDB" id="TriTrypDB:LpyrH10_13_0450"/>
<accession>A0A0N0VEN9</accession>
<dbReference type="Proteomes" id="UP000037923">
    <property type="component" value="Unassembled WGS sequence"/>
</dbReference>
<comment type="caution">
    <text evidence="1">The sequence shown here is derived from an EMBL/GenBank/DDBJ whole genome shotgun (WGS) entry which is preliminary data.</text>
</comment>
<evidence type="ECO:0000313" key="2">
    <source>
        <dbReference type="Proteomes" id="UP000037923"/>
    </source>
</evidence>
<reference evidence="1 2" key="1">
    <citation type="submission" date="2015-07" db="EMBL/GenBank/DDBJ databases">
        <title>High-quality genome of monoxenous trypanosomatid Leptomonas pyrrhocoris.</title>
        <authorList>
            <person name="Flegontov P."/>
            <person name="Butenko A."/>
            <person name="Firsov S."/>
            <person name="Vlcek C."/>
            <person name="Logacheva M.D."/>
            <person name="Field M."/>
            <person name="Filatov D."/>
            <person name="Flegontova O."/>
            <person name="Gerasimov E."/>
            <person name="Jackson A.P."/>
            <person name="Kelly S."/>
            <person name="Opperdoes F."/>
            <person name="O'Reilly A."/>
            <person name="Votypka J."/>
            <person name="Yurchenko V."/>
            <person name="Lukes J."/>
        </authorList>
    </citation>
    <scope>NUCLEOTIDE SEQUENCE [LARGE SCALE GENOMIC DNA]</scope>
    <source>
        <strain evidence="1">H10</strain>
    </source>
</reference>
<proteinExistence type="predicted"/>
<dbReference type="RefSeq" id="XP_015656921.1">
    <property type="nucleotide sequence ID" value="XM_015804347.1"/>
</dbReference>
<evidence type="ECO:0000313" key="1">
    <source>
        <dbReference type="EMBL" id="KPA78482.1"/>
    </source>
</evidence>
<organism evidence="1 2">
    <name type="scientific">Leptomonas pyrrhocoris</name>
    <name type="common">Firebug parasite</name>
    <dbReference type="NCBI Taxonomy" id="157538"/>
    <lineage>
        <taxon>Eukaryota</taxon>
        <taxon>Discoba</taxon>
        <taxon>Euglenozoa</taxon>
        <taxon>Kinetoplastea</taxon>
        <taxon>Metakinetoplastina</taxon>
        <taxon>Trypanosomatida</taxon>
        <taxon>Trypanosomatidae</taxon>
        <taxon>Leishmaniinae</taxon>
        <taxon>Leptomonas</taxon>
    </lineage>
</organism>
<keyword evidence="2" id="KW-1185">Reference proteome</keyword>
<dbReference type="EMBL" id="LGTL01000013">
    <property type="protein sequence ID" value="KPA78482.1"/>
    <property type="molecule type" value="Genomic_DNA"/>
</dbReference>
<dbReference type="AlphaFoldDB" id="A0A0N0VEN9"/>
<dbReference type="OrthoDB" id="238267at2759"/>
<gene>
    <name evidence="1" type="ORF">ABB37_06100</name>
</gene>
<dbReference type="GeneID" id="26906389"/>
<dbReference type="OMA" id="RNYHDEQ"/>
<name>A0A0N0VEN9_LEPPY</name>
<protein>
    <submittedName>
        <fullName evidence="1">Uncharacterized protein</fullName>
    </submittedName>
</protein>
<sequence>MSNRFLQKFYLRCGHCTAVQRSAQGYKPIANPILFKSDEHCRNYHNEQRRAAGYAGMMVTTRCDKCGRVHSNWKLLDGQEFLDVKLSMTPAEREKRLWASSR</sequence>